<dbReference type="OrthoDB" id="40323at2759"/>
<sequence>MASETPLADRLADPSRPVFLLGEVPPGEGTAPGKILEIATMFSNRSKALASDGFIVYDIQDEPGRSSDSSPRPFPFRHLMDSSTYAAVLARTSGKECLVYKCVADEKFDDWIQTAHTSHGHSAINVVGRVSSDGTFVGPTISEAMDKVNATNNALKFGCVCIGERHTLESAQARGKSYPTEHLNMMRKQKAGAQWFVSQAIYDIGPTIQLLKDYASLCRQQGETPRKVILTFAPVSRTKTINFIKWLGVKVPEDIEKSILEHERPIDKSIDILCDHLKVILQECASLGVPLGINCESVSIFKAEIDGVHELFRRLQRILLDGRGPWKVIWVDVIPERRGRNDENDSENRGLVKSGGILADHTDATVPMMIGAAMGGALVAAGILLGNSLGSQQTCNK</sequence>
<reference evidence="1" key="2">
    <citation type="submission" date="2021-04" db="EMBL/GenBank/DDBJ databases">
        <authorList>
            <person name="Podell S."/>
        </authorList>
    </citation>
    <scope>NUCLEOTIDE SEQUENCE</scope>
    <source>
        <strain evidence="1">Hildebrandi</strain>
    </source>
</reference>
<reference evidence="1" key="1">
    <citation type="journal article" date="2021" name="Sci. Rep.">
        <title>Diploid genomic architecture of Nitzschia inconspicua, an elite biomass production diatom.</title>
        <authorList>
            <person name="Oliver A."/>
            <person name="Podell S."/>
            <person name="Pinowska A."/>
            <person name="Traller J.C."/>
            <person name="Smith S.R."/>
            <person name="McClure R."/>
            <person name="Beliaev A."/>
            <person name="Bohutskyi P."/>
            <person name="Hill E.A."/>
            <person name="Rabines A."/>
            <person name="Zheng H."/>
            <person name="Allen L.Z."/>
            <person name="Kuo A."/>
            <person name="Grigoriev I.V."/>
            <person name="Allen A.E."/>
            <person name="Hazlebeck D."/>
            <person name="Allen E.E."/>
        </authorList>
    </citation>
    <scope>NUCLEOTIDE SEQUENCE</scope>
    <source>
        <strain evidence="1">Hildebrandi</strain>
    </source>
</reference>
<comment type="caution">
    <text evidence="1">The sequence shown here is derived from an EMBL/GenBank/DDBJ whole genome shotgun (WGS) entry which is preliminary data.</text>
</comment>
<keyword evidence="2" id="KW-1185">Reference proteome</keyword>
<evidence type="ECO:0000313" key="1">
    <source>
        <dbReference type="EMBL" id="KAG7355844.1"/>
    </source>
</evidence>
<dbReference type="Proteomes" id="UP000693970">
    <property type="component" value="Unassembled WGS sequence"/>
</dbReference>
<proteinExistence type="predicted"/>
<dbReference type="AlphaFoldDB" id="A0A9K3PSM4"/>
<evidence type="ECO:0000313" key="2">
    <source>
        <dbReference type="Proteomes" id="UP000693970"/>
    </source>
</evidence>
<protein>
    <submittedName>
        <fullName evidence="1">Methylenetetrahydrofolate reductase</fullName>
    </submittedName>
</protein>
<name>A0A9K3PSM4_9STRA</name>
<gene>
    <name evidence="1" type="ORF">IV203_000530</name>
</gene>
<organism evidence="1 2">
    <name type="scientific">Nitzschia inconspicua</name>
    <dbReference type="NCBI Taxonomy" id="303405"/>
    <lineage>
        <taxon>Eukaryota</taxon>
        <taxon>Sar</taxon>
        <taxon>Stramenopiles</taxon>
        <taxon>Ochrophyta</taxon>
        <taxon>Bacillariophyta</taxon>
        <taxon>Bacillariophyceae</taxon>
        <taxon>Bacillariophycidae</taxon>
        <taxon>Bacillariales</taxon>
        <taxon>Bacillariaceae</taxon>
        <taxon>Nitzschia</taxon>
    </lineage>
</organism>
<accession>A0A9K3PSM4</accession>
<dbReference type="EMBL" id="JAGRRH010000015">
    <property type="protein sequence ID" value="KAG7355844.1"/>
    <property type="molecule type" value="Genomic_DNA"/>
</dbReference>